<dbReference type="SMART" id="SM01118">
    <property type="entry name" value="CYTH"/>
    <property type="match status" value="1"/>
</dbReference>
<dbReference type="AlphaFoldDB" id="A0A9J7AUA5"/>
<feature type="domain" description="CYTH" evidence="1">
    <location>
        <begin position="9"/>
        <end position="213"/>
    </location>
</feature>
<keyword evidence="4" id="KW-1185">Reference proteome</keyword>
<organism evidence="3 4">
    <name type="scientific">Nisaea acidiphila</name>
    <dbReference type="NCBI Taxonomy" id="1862145"/>
    <lineage>
        <taxon>Bacteria</taxon>
        <taxon>Pseudomonadati</taxon>
        <taxon>Pseudomonadota</taxon>
        <taxon>Alphaproteobacteria</taxon>
        <taxon>Rhodospirillales</taxon>
        <taxon>Thalassobaculaceae</taxon>
        <taxon>Nisaea</taxon>
    </lineage>
</organism>
<dbReference type="PROSITE" id="PS51707">
    <property type="entry name" value="CYTH"/>
    <property type="match status" value="1"/>
</dbReference>
<dbReference type="KEGG" id="naci:NUH88_22095"/>
<protein>
    <submittedName>
        <fullName evidence="3">CHAD domain-containing protein</fullName>
    </submittedName>
</protein>
<dbReference type="Pfam" id="PF01928">
    <property type="entry name" value="CYTH"/>
    <property type="match status" value="1"/>
</dbReference>
<dbReference type="InterPro" id="IPR038186">
    <property type="entry name" value="CHAD_dom_sf"/>
</dbReference>
<dbReference type="SMART" id="SM00880">
    <property type="entry name" value="CHAD"/>
    <property type="match status" value="1"/>
</dbReference>
<dbReference type="Gene3D" id="1.40.20.10">
    <property type="entry name" value="CHAD domain"/>
    <property type="match status" value="1"/>
</dbReference>
<dbReference type="Pfam" id="PF05235">
    <property type="entry name" value="CHAD"/>
    <property type="match status" value="1"/>
</dbReference>
<evidence type="ECO:0000259" key="1">
    <source>
        <dbReference type="PROSITE" id="PS51707"/>
    </source>
</evidence>
<dbReference type="InterPro" id="IPR033469">
    <property type="entry name" value="CYTH-like_dom_sf"/>
</dbReference>
<dbReference type="InterPro" id="IPR007899">
    <property type="entry name" value="CHAD_dom"/>
</dbReference>
<dbReference type="PANTHER" id="PTHR39339:SF1">
    <property type="entry name" value="CHAD DOMAIN-CONTAINING PROTEIN"/>
    <property type="match status" value="1"/>
</dbReference>
<dbReference type="InterPro" id="IPR023577">
    <property type="entry name" value="CYTH_domain"/>
</dbReference>
<feature type="domain" description="CHAD" evidence="2">
    <location>
        <begin position="230"/>
        <end position="521"/>
    </location>
</feature>
<dbReference type="PROSITE" id="PS51708">
    <property type="entry name" value="CHAD"/>
    <property type="match status" value="1"/>
</dbReference>
<dbReference type="Proteomes" id="UP001060336">
    <property type="component" value="Chromosome"/>
</dbReference>
<dbReference type="SUPFAM" id="SSF55154">
    <property type="entry name" value="CYTH-like phosphatases"/>
    <property type="match status" value="1"/>
</dbReference>
<dbReference type="Gene3D" id="2.40.320.10">
    <property type="entry name" value="Hypothetical Protein Pfu-838710-001"/>
    <property type="match status" value="1"/>
</dbReference>
<dbReference type="EMBL" id="CP102480">
    <property type="protein sequence ID" value="UUX50065.1"/>
    <property type="molecule type" value="Genomic_DNA"/>
</dbReference>
<evidence type="ECO:0000313" key="4">
    <source>
        <dbReference type="Proteomes" id="UP001060336"/>
    </source>
</evidence>
<sequence length="527" mass="58597">MKSKSTAAPKESELRLAVPEKSQNRLKRLPLLVGSGVGRARSMHLRSTYYDTPDGALAAAGMNLRIRQIGQRFVQTLKIGSGWQAGVAERIEIEGWVREEHPVLDLIHHAGTREFLTRNGLWDRLETRFVTDFRRVSREVRFKGDFGEALVSADLDLGEVRSGNRSVPISELELELKEGEPAVLFELASAIHRTVPVRIEYRGKALRAEQLTSPPEPKPVRGIRPALTRGTRINEAAVSILKACQVQVAANEAAILESMDPEGPHQMRVALRRMRAALGMFRAFGEPVLTERVRAEAKWLATALGEAREWDVYIDDLHLPVERALGAEIPALKELRGLAEARQEIGYRDARAAVASARFTALQFDLGLLIESLSSGVGNRGLDHLARSEEFAASRLEKRFRKVRKMGRKAFNGPTEALHELRLEMKKMRYASEFFASLFDAKKAKVFSKAAARLQNLLGYANDYAVSAHQLAALLEANHGTQAQSLAKAAGVVIGWHGAEMVQANREIQDAWNRFLDAGRFWPKAAV</sequence>
<dbReference type="PANTHER" id="PTHR39339">
    <property type="entry name" value="SLR1444 PROTEIN"/>
    <property type="match status" value="1"/>
</dbReference>
<gene>
    <name evidence="3" type="ORF">NUH88_22095</name>
</gene>
<proteinExistence type="predicted"/>
<accession>A0A9J7AUA5</accession>
<name>A0A9J7AUA5_9PROT</name>
<dbReference type="RefSeq" id="WP_257769054.1">
    <property type="nucleotide sequence ID" value="NZ_CP102480.1"/>
</dbReference>
<evidence type="ECO:0000259" key="2">
    <source>
        <dbReference type="PROSITE" id="PS51708"/>
    </source>
</evidence>
<reference evidence="3" key="1">
    <citation type="submission" date="2022-08" db="EMBL/GenBank/DDBJ databases">
        <title>Nisaea acidiphila sp. nov., isolated from a marine algal debris and emended description of the genus Nisaea Urios et al. 2008.</title>
        <authorList>
            <person name="Kwon K."/>
        </authorList>
    </citation>
    <scope>NUCLEOTIDE SEQUENCE</scope>
    <source>
        <strain evidence="3">MEBiC11861</strain>
    </source>
</reference>
<evidence type="ECO:0000313" key="3">
    <source>
        <dbReference type="EMBL" id="UUX50065.1"/>
    </source>
</evidence>